<feature type="domain" description="CCDC113/CCDC96 coiled-coil" evidence="6">
    <location>
        <begin position="192"/>
        <end position="360"/>
    </location>
</feature>
<evidence type="ECO:0000256" key="1">
    <source>
        <dbReference type="ARBA" id="ARBA00004138"/>
    </source>
</evidence>
<dbReference type="AlphaFoldDB" id="A0ABD1XEX3"/>
<evidence type="ECO:0000256" key="3">
    <source>
        <dbReference type="ARBA" id="ARBA00023273"/>
    </source>
</evidence>
<gene>
    <name evidence="7" type="ORF">R1flu_017172</name>
</gene>
<feature type="coiled-coil region" evidence="4">
    <location>
        <begin position="112"/>
        <end position="153"/>
    </location>
</feature>
<evidence type="ECO:0000256" key="2">
    <source>
        <dbReference type="ARBA" id="ARBA00023054"/>
    </source>
</evidence>
<feature type="coiled-coil region" evidence="4">
    <location>
        <begin position="299"/>
        <end position="359"/>
    </location>
</feature>
<evidence type="ECO:0000313" key="8">
    <source>
        <dbReference type="Proteomes" id="UP001605036"/>
    </source>
</evidence>
<accession>A0ABD1XEX3</accession>
<comment type="subcellular location">
    <subcellularLocation>
        <location evidence="1">Cell projection</location>
        <location evidence="1">Cilium</location>
    </subcellularLocation>
</comment>
<dbReference type="Proteomes" id="UP001605036">
    <property type="component" value="Unassembled WGS sequence"/>
</dbReference>
<dbReference type="InterPro" id="IPR051885">
    <property type="entry name" value="CC_CF"/>
</dbReference>
<reference evidence="7 8" key="1">
    <citation type="submission" date="2024-09" db="EMBL/GenBank/DDBJ databases">
        <title>Chromosome-scale assembly of Riccia fluitans.</title>
        <authorList>
            <person name="Paukszto L."/>
            <person name="Sawicki J."/>
            <person name="Karawczyk K."/>
            <person name="Piernik-Szablinska J."/>
            <person name="Szczecinska M."/>
            <person name="Mazdziarz M."/>
        </authorList>
    </citation>
    <scope>NUCLEOTIDE SEQUENCE [LARGE SCALE GENOMIC DNA]</scope>
    <source>
        <strain evidence="7">Rf_01</strain>
        <tissue evidence="7">Aerial parts of the thallus</tissue>
    </source>
</reference>
<evidence type="ECO:0000256" key="4">
    <source>
        <dbReference type="SAM" id="Coils"/>
    </source>
</evidence>
<keyword evidence="8" id="KW-1185">Reference proteome</keyword>
<protein>
    <recommendedName>
        <fullName evidence="6">CCDC113/CCDC96 coiled-coil domain-containing protein</fullName>
    </recommendedName>
</protein>
<dbReference type="EMBL" id="JBHFFA010000035">
    <property type="protein sequence ID" value="KAL2603191.1"/>
    <property type="molecule type" value="Genomic_DNA"/>
</dbReference>
<proteinExistence type="predicted"/>
<name>A0ABD1XEX3_9MARC</name>
<feature type="compositionally biased region" description="Polar residues" evidence="5">
    <location>
        <begin position="11"/>
        <end position="21"/>
    </location>
</feature>
<keyword evidence="2 4" id="KW-0175">Coiled coil</keyword>
<sequence length="411" mass="47860">MLFIPAEQKSDSGSTISDESNPTPPDPTGAEDEENGQQQPEISAYQDDSWVIGEDEVYKDEPESAIVIAIRWMLICWKDKTFFTSDFLSGGMAQFSFRFAHHTIPASISWNLAKWLLLKDELKQLRQNYREEIDRQHQLLELTQQEAREHNDNFLQGMLKVAREAQHSVSGQILSEGVLAQIQERNKHATLEMEKCRIVQRQLLAHLHKLEQVRKKKDQLPEGLHLVDYEQLKMENESIAEKIHAKNEEIVILRKKRTAAVHALTHVREKLQFVEKDTKIVGDRLDEVEQGLHQGRIDLHNLKSRCEHISQKKQRLQKSMVNILDPLLLDDLENLRDDAEAMEELIADLRHRYAVVNREVKSHTRYINSRKRAIKKANEDEEDETETNSTVTVKHNLRWGEERNMVGRQKI</sequence>
<dbReference type="InterPro" id="IPR025254">
    <property type="entry name" value="CCDC113/CCDC96_CC"/>
</dbReference>
<evidence type="ECO:0000313" key="7">
    <source>
        <dbReference type="EMBL" id="KAL2603191.1"/>
    </source>
</evidence>
<organism evidence="7 8">
    <name type="scientific">Riccia fluitans</name>
    <dbReference type="NCBI Taxonomy" id="41844"/>
    <lineage>
        <taxon>Eukaryota</taxon>
        <taxon>Viridiplantae</taxon>
        <taxon>Streptophyta</taxon>
        <taxon>Embryophyta</taxon>
        <taxon>Marchantiophyta</taxon>
        <taxon>Marchantiopsida</taxon>
        <taxon>Marchantiidae</taxon>
        <taxon>Marchantiales</taxon>
        <taxon>Ricciaceae</taxon>
        <taxon>Riccia</taxon>
    </lineage>
</organism>
<evidence type="ECO:0000256" key="5">
    <source>
        <dbReference type="SAM" id="MobiDB-lite"/>
    </source>
</evidence>
<dbReference type="PANTHER" id="PTHR15654:SF1">
    <property type="entry name" value="COILED-COIL DOMAIN-CONTAINING PROTEIN 96"/>
    <property type="match status" value="1"/>
</dbReference>
<dbReference type="GO" id="GO:0005929">
    <property type="term" value="C:cilium"/>
    <property type="evidence" value="ECO:0007669"/>
    <property type="project" value="UniProtKB-SubCell"/>
</dbReference>
<evidence type="ECO:0000259" key="6">
    <source>
        <dbReference type="Pfam" id="PF13870"/>
    </source>
</evidence>
<feature type="region of interest" description="Disordered" evidence="5">
    <location>
        <begin position="1"/>
        <end position="43"/>
    </location>
</feature>
<keyword evidence="3" id="KW-0966">Cell projection</keyword>
<dbReference type="PANTHER" id="PTHR15654">
    <property type="entry name" value="COILED-COIL DOMAIN-CONTAINING PROTEIN 113-RELATED"/>
    <property type="match status" value="1"/>
</dbReference>
<comment type="caution">
    <text evidence="7">The sequence shown here is derived from an EMBL/GenBank/DDBJ whole genome shotgun (WGS) entry which is preliminary data.</text>
</comment>
<dbReference type="Pfam" id="PF13870">
    <property type="entry name" value="CCDC113_CCDC96_CC"/>
    <property type="match status" value="1"/>
</dbReference>